<dbReference type="InterPro" id="IPR003141">
    <property type="entry name" value="Pol/His_phosphatase_N"/>
</dbReference>
<dbReference type="GO" id="GO:0003887">
    <property type="term" value="F:DNA-directed DNA polymerase activity"/>
    <property type="evidence" value="ECO:0007669"/>
    <property type="project" value="UniProtKB-KW"/>
</dbReference>
<evidence type="ECO:0000256" key="3">
    <source>
        <dbReference type="ARBA" id="ARBA00012417"/>
    </source>
</evidence>
<dbReference type="EC" id="2.7.7.7" evidence="3"/>
<feature type="domain" description="Polymerase/histidinol phosphatase N-terminal" evidence="12">
    <location>
        <begin position="5"/>
        <end position="72"/>
    </location>
</feature>
<evidence type="ECO:0000256" key="11">
    <source>
        <dbReference type="SAM" id="MobiDB-lite"/>
    </source>
</evidence>
<organism evidence="13 14">
    <name type="scientific">Paenibacillus lautus</name>
    <name type="common">Bacillus lautus</name>
    <dbReference type="NCBI Taxonomy" id="1401"/>
    <lineage>
        <taxon>Bacteria</taxon>
        <taxon>Bacillati</taxon>
        <taxon>Bacillota</taxon>
        <taxon>Bacilli</taxon>
        <taxon>Bacillales</taxon>
        <taxon>Paenibacillaceae</taxon>
        <taxon>Paenibacillus</taxon>
    </lineage>
</organism>
<comment type="subcellular location">
    <subcellularLocation>
        <location evidence="1">Cytoplasm</location>
    </subcellularLocation>
</comment>
<evidence type="ECO:0000259" key="12">
    <source>
        <dbReference type="SMART" id="SM00481"/>
    </source>
</evidence>
<dbReference type="AlphaFoldDB" id="A0A385TJA6"/>
<evidence type="ECO:0000256" key="2">
    <source>
        <dbReference type="ARBA" id="ARBA00009496"/>
    </source>
</evidence>
<dbReference type="Proteomes" id="UP000266552">
    <property type="component" value="Chromosome"/>
</dbReference>
<dbReference type="SUPFAM" id="SSF160975">
    <property type="entry name" value="AF1531-like"/>
    <property type="match status" value="1"/>
</dbReference>
<dbReference type="InterPro" id="IPR029460">
    <property type="entry name" value="DNAPol_HHH"/>
</dbReference>
<dbReference type="Pfam" id="PF07733">
    <property type="entry name" value="DNA_pol3_alpha"/>
    <property type="match status" value="1"/>
</dbReference>
<feature type="compositionally biased region" description="Gly residues" evidence="11">
    <location>
        <begin position="1092"/>
        <end position="1106"/>
    </location>
</feature>
<name>A0A385TJA6_PAELA</name>
<accession>A0A385TJA6</accession>
<reference evidence="13 14" key="1">
    <citation type="submission" date="2018-09" db="EMBL/GenBank/DDBJ databases">
        <title>Genome Sequence of Paenibacillus lautus Strain E7593-69, Azo Dye-Degrading Bacteria, Isolated from Commercial Tattoo Inks.</title>
        <authorList>
            <person name="Nho S.W."/>
            <person name="Kim S.-J."/>
            <person name="Kweon O."/>
            <person name="Cerniglia C.E."/>
        </authorList>
    </citation>
    <scope>NUCLEOTIDE SEQUENCE [LARGE SCALE GENOMIC DNA]</scope>
    <source>
        <strain evidence="13 14">E7593-69</strain>
    </source>
</reference>
<proteinExistence type="inferred from homology"/>
<dbReference type="Pfam" id="PF02811">
    <property type="entry name" value="PHP"/>
    <property type="match status" value="1"/>
</dbReference>
<protein>
    <recommendedName>
        <fullName evidence="4">DNA polymerase III subunit alpha</fullName>
        <ecNumber evidence="3">2.7.7.7</ecNumber>
    </recommendedName>
</protein>
<dbReference type="InterPro" id="IPR040982">
    <property type="entry name" value="DNA_pol3_finger"/>
</dbReference>
<dbReference type="Pfam" id="PF17657">
    <property type="entry name" value="DNA_pol3_finger"/>
    <property type="match status" value="1"/>
</dbReference>
<dbReference type="InterPro" id="IPR011708">
    <property type="entry name" value="DNA_pol3_alpha_NTPase_dom"/>
</dbReference>
<dbReference type="GO" id="GO:0008408">
    <property type="term" value="F:3'-5' exonuclease activity"/>
    <property type="evidence" value="ECO:0007669"/>
    <property type="project" value="InterPro"/>
</dbReference>
<dbReference type="CDD" id="cd12113">
    <property type="entry name" value="PHP_PolIIIA_DnaE3"/>
    <property type="match status" value="1"/>
</dbReference>
<comment type="catalytic activity">
    <reaction evidence="10">
        <text>DNA(n) + a 2'-deoxyribonucleoside 5'-triphosphate = DNA(n+1) + diphosphate</text>
        <dbReference type="Rhea" id="RHEA:22508"/>
        <dbReference type="Rhea" id="RHEA-COMP:17339"/>
        <dbReference type="Rhea" id="RHEA-COMP:17340"/>
        <dbReference type="ChEBI" id="CHEBI:33019"/>
        <dbReference type="ChEBI" id="CHEBI:61560"/>
        <dbReference type="ChEBI" id="CHEBI:173112"/>
        <dbReference type="EC" id="2.7.7.7"/>
    </reaction>
</comment>
<dbReference type="PANTHER" id="PTHR32294">
    <property type="entry name" value="DNA POLYMERASE III SUBUNIT ALPHA"/>
    <property type="match status" value="1"/>
</dbReference>
<dbReference type="PANTHER" id="PTHR32294:SF0">
    <property type="entry name" value="DNA POLYMERASE III SUBUNIT ALPHA"/>
    <property type="match status" value="1"/>
</dbReference>
<feature type="region of interest" description="Disordered" evidence="11">
    <location>
        <begin position="1086"/>
        <end position="1164"/>
    </location>
</feature>
<dbReference type="GO" id="GO:0006260">
    <property type="term" value="P:DNA replication"/>
    <property type="evidence" value="ECO:0007669"/>
    <property type="project" value="UniProtKB-KW"/>
</dbReference>
<evidence type="ECO:0000256" key="10">
    <source>
        <dbReference type="ARBA" id="ARBA00049244"/>
    </source>
</evidence>
<dbReference type="CDD" id="cd04485">
    <property type="entry name" value="DnaE_OBF"/>
    <property type="match status" value="1"/>
</dbReference>
<dbReference type="Gene3D" id="1.10.150.870">
    <property type="match status" value="1"/>
</dbReference>
<evidence type="ECO:0000313" key="14">
    <source>
        <dbReference type="Proteomes" id="UP000266552"/>
    </source>
</evidence>
<evidence type="ECO:0000256" key="1">
    <source>
        <dbReference type="ARBA" id="ARBA00004496"/>
    </source>
</evidence>
<gene>
    <name evidence="13" type="ORF">D5F53_05225</name>
</gene>
<dbReference type="NCBIfam" id="NF005298">
    <property type="entry name" value="PRK06826.1"/>
    <property type="match status" value="1"/>
</dbReference>
<evidence type="ECO:0000256" key="5">
    <source>
        <dbReference type="ARBA" id="ARBA00022679"/>
    </source>
</evidence>
<sequence>MSSFVHLHVHSEYSLLDGAARIGDLVREAAALGMKSLALTDHGVMYGAVPFYKACLAQGIKPIIGCEAYITAGSRKERGSRKDQPIYHLILLAKNETGYRNLMKLCSIGHLEGYHYRPRIDMEALAAHHEGIICLSACLGGEVPQHLLHGREAEAKAAALRYQAIFGEDYYLELQDHGIPEQKRVNPQLIQLSRETGIPLVATNDVHYLTESDAEVQDVLICIGTGKTVEDEDRLQIQTNQLYLKSGSDMERLYPHVPEAILNTAKIADQCNLELEFGKSILPEYSSLPEGKNAAEYLRDLCLNGLRERYEGTERWQDEGQRSELEQRLDYELGVIENMGFSDYFLIVWDFIAYAHRKGIAVGPGRGSSAGSLVAYTLQITNVDPMKYKLLFERFLNPERITMPDIDIDFSDERRDEVIDYVVDKYGKEHVAQIITFGTMAARAAVRDVGRALNVPFGDVDKAAKLIPNHLGISIERAMEQSPQLKEQYETKPKVRELIDMAMKVEGMPRHASTHAAGIVISREPLTDAVPLQEGSEKTALTQYSMENLESVGLLKMDFLGLRTLSIIERTLKWIQELTGRELDFEQVPDDDQATYEMLGRGETTGVFQLESAGIRRVLKDLKPSVFEDIVSVNALYRPGPMEFIPKFIQAKHGRIEPEYPHPDLIPILGDTYGIIVYQEQIMQIASAMAGFSLGEADLLRRAVSKKKREVLDRERSHFVSGSLKLGYTEDEANRVYDMIVRFANYGFPRAHAAAYGVLAFQTAYLKAHYPVPFMASMLTAVMGSHRKVAEYVLEARRIDIEVMPPDVNESGTYFTPVMSRSAAEGSDRQADSPARGGIRFGLAAIKNVGTQAVENIVEIRREKPFESLLDFCRRVDLRVCNKRVIESLIQAGAFDSLQGHRSQLVAMLDETVEAAVKWRKERDDLQIQLFDFVETANWDIEYPDIPPYTASQQLEFERELLGMYLSGHPLDGFEETLTESGADRLMDLHEAEDESMATVAGMVVTLKTITTKQGKAMAFMECEDQIERCEVVLFPEVWKRSAHLIEKGALLAIRAKVQLQDEGFKLLAEEIAPLEAQTLGQLVRRSKVRGTPGGRGRTEGAGRGAVSGATGKQAASAGERKAVPNAAQPLAATKGQDLPSSEKVVSGMNRTSEKESRAGASNPKAEQRVFVKITADAERSEMLVKLKELLQRHPGPVATVLFYEQSQKVLALSDAYRIEPSQELLAEMESMLGKDTVKVK</sequence>
<dbReference type="InterPro" id="IPR004013">
    <property type="entry name" value="PHP_dom"/>
</dbReference>
<dbReference type="NCBIfam" id="NF004226">
    <property type="entry name" value="PRK05673.1"/>
    <property type="match status" value="1"/>
</dbReference>
<dbReference type="InterPro" id="IPR004805">
    <property type="entry name" value="DnaE2/DnaE/PolC"/>
</dbReference>
<keyword evidence="7" id="KW-0235">DNA replication</keyword>
<comment type="function">
    <text evidence="9">DNA polymerase III is a complex, multichain enzyme responsible for most of the replicative synthesis in bacteria. This DNA polymerase also exhibits 3' to 5' exonuclease activity. The alpha chain is the DNA polymerase.</text>
</comment>
<dbReference type="SUPFAM" id="SSF89550">
    <property type="entry name" value="PHP domain-like"/>
    <property type="match status" value="1"/>
</dbReference>
<dbReference type="RefSeq" id="WP_119846809.1">
    <property type="nucleotide sequence ID" value="NZ_CP032412.1"/>
</dbReference>
<dbReference type="Gene3D" id="3.20.20.140">
    <property type="entry name" value="Metal-dependent hydrolases"/>
    <property type="match status" value="1"/>
</dbReference>
<dbReference type="InterPro" id="IPR004365">
    <property type="entry name" value="NA-bd_OB_tRNA"/>
</dbReference>
<dbReference type="Pfam" id="PF14579">
    <property type="entry name" value="HHH_6"/>
    <property type="match status" value="1"/>
</dbReference>
<evidence type="ECO:0000256" key="9">
    <source>
        <dbReference type="ARBA" id="ARBA00025611"/>
    </source>
</evidence>
<keyword evidence="8" id="KW-0239">DNA-directed DNA polymerase</keyword>
<dbReference type="Gene3D" id="1.10.10.1600">
    <property type="entry name" value="Bacterial DNA polymerase III alpha subunit, thumb domain"/>
    <property type="match status" value="1"/>
</dbReference>
<evidence type="ECO:0000313" key="13">
    <source>
        <dbReference type="EMBL" id="AYB42724.1"/>
    </source>
</evidence>
<dbReference type="GO" id="GO:0003676">
    <property type="term" value="F:nucleic acid binding"/>
    <property type="evidence" value="ECO:0007669"/>
    <property type="project" value="InterPro"/>
</dbReference>
<dbReference type="GO" id="GO:0005737">
    <property type="term" value="C:cytoplasm"/>
    <property type="evidence" value="ECO:0007669"/>
    <property type="project" value="UniProtKB-SubCell"/>
</dbReference>
<dbReference type="EMBL" id="CP032412">
    <property type="protein sequence ID" value="AYB42724.1"/>
    <property type="molecule type" value="Genomic_DNA"/>
</dbReference>
<keyword evidence="6 13" id="KW-0548">Nucleotidyltransferase</keyword>
<evidence type="ECO:0000256" key="4">
    <source>
        <dbReference type="ARBA" id="ARBA00019114"/>
    </source>
</evidence>
<dbReference type="SMART" id="SM00481">
    <property type="entry name" value="POLIIIAc"/>
    <property type="match status" value="1"/>
</dbReference>
<evidence type="ECO:0000256" key="7">
    <source>
        <dbReference type="ARBA" id="ARBA00022705"/>
    </source>
</evidence>
<dbReference type="InterPro" id="IPR016195">
    <property type="entry name" value="Pol/histidinol_Pase-like"/>
</dbReference>
<dbReference type="NCBIfam" id="TIGR00594">
    <property type="entry name" value="polc"/>
    <property type="match status" value="1"/>
</dbReference>
<dbReference type="Pfam" id="PF01336">
    <property type="entry name" value="tRNA_anti-codon"/>
    <property type="match status" value="1"/>
</dbReference>
<evidence type="ECO:0000256" key="8">
    <source>
        <dbReference type="ARBA" id="ARBA00022932"/>
    </source>
</evidence>
<dbReference type="InterPro" id="IPR041931">
    <property type="entry name" value="DNA_pol3_alpha_thumb_dom"/>
</dbReference>
<keyword evidence="5 13" id="KW-0808">Transferase</keyword>
<evidence type="ECO:0000256" key="6">
    <source>
        <dbReference type="ARBA" id="ARBA00022695"/>
    </source>
</evidence>
<dbReference type="KEGG" id="plw:D5F53_05225"/>
<comment type="similarity">
    <text evidence="2">Belongs to the DNA polymerase type-C family. DnaE subfamily.</text>
</comment>
<keyword evidence="14" id="KW-1185">Reference proteome</keyword>